<keyword evidence="1" id="KW-0812">Transmembrane</keyword>
<name>A0A3R7SYV8_PENVA</name>
<protein>
    <submittedName>
        <fullName evidence="3">Uncharacterized protein</fullName>
    </submittedName>
</protein>
<feature type="signal peptide" evidence="2">
    <location>
        <begin position="1"/>
        <end position="20"/>
    </location>
</feature>
<organism evidence="3 4">
    <name type="scientific">Penaeus vannamei</name>
    <name type="common">Whiteleg shrimp</name>
    <name type="synonym">Litopenaeus vannamei</name>
    <dbReference type="NCBI Taxonomy" id="6689"/>
    <lineage>
        <taxon>Eukaryota</taxon>
        <taxon>Metazoa</taxon>
        <taxon>Ecdysozoa</taxon>
        <taxon>Arthropoda</taxon>
        <taxon>Crustacea</taxon>
        <taxon>Multicrustacea</taxon>
        <taxon>Malacostraca</taxon>
        <taxon>Eumalacostraca</taxon>
        <taxon>Eucarida</taxon>
        <taxon>Decapoda</taxon>
        <taxon>Dendrobranchiata</taxon>
        <taxon>Penaeoidea</taxon>
        <taxon>Penaeidae</taxon>
        <taxon>Penaeus</taxon>
    </lineage>
</organism>
<keyword evidence="1" id="KW-1133">Transmembrane helix</keyword>
<evidence type="ECO:0000256" key="2">
    <source>
        <dbReference type="SAM" id="SignalP"/>
    </source>
</evidence>
<evidence type="ECO:0000313" key="4">
    <source>
        <dbReference type="Proteomes" id="UP000283509"/>
    </source>
</evidence>
<dbReference type="EMBL" id="QCYY01000848">
    <property type="protein sequence ID" value="ROT82309.1"/>
    <property type="molecule type" value="Genomic_DNA"/>
</dbReference>
<evidence type="ECO:0000313" key="3">
    <source>
        <dbReference type="EMBL" id="ROT82309.1"/>
    </source>
</evidence>
<comment type="caution">
    <text evidence="3">The sequence shown here is derived from an EMBL/GenBank/DDBJ whole genome shotgun (WGS) entry which is preliminary data.</text>
</comment>
<feature type="chain" id="PRO_5018750343" evidence="2">
    <location>
        <begin position="21"/>
        <end position="201"/>
    </location>
</feature>
<accession>A0A3R7SYV8</accession>
<sequence length="201" mass="21553">MRRVLLYLCALSFVLVQCEAGGPLGAPIAALMISGMIALKGAAIIGLLISGLVDDEDYRDYGDTAGNEEGGGDNATATAPERRWYRKRRSAQDISATESHLLSVISRLDTHGCILKTMCYLQEGESPDTLTTEESVLVDLLSNAVTTFSKEVNATVLLSTGGIGATFYEGDCDSLFSRCPYGKELLRGFLRQAWGCGIISV</sequence>
<reference evidence="3 4" key="1">
    <citation type="submission" date="2018-04" db="EMBL/GenBank/DDBJ databases">
        <authorList>
            <person name="Zhang X."/>
            <person name="Yuan J."/>
            <person name="Li F."/>
            <person name="Xiang J."/>
        </authorList>
    </citation>
    <scope>NUCLEOTIDE SEQUENCE [LARGE SCALE GENOMIC DNA]</scope>
    <source>
        <tissue evidence="3">Muscle</tissue>
    </source>
</reference>
<dbReference type="OrthoDB" id="6364415at2759"/>
<keyword evidence="4" id="KW-1185">Reference proteome</keyword>
<dbReference type="AlphaFoldDB" id="A0A3R7SYV8"/>
<gene>
    <name evidence="3" type="ORF">C7M84_024547</name>
</gene>
<dbReference type="Proteomes" id="UP000283509">
    <property type="component" value="Unassembled WGS sequence"/>
</dbReference>
<proteinExistence type="predicted"/>
<keyword evidence="2" id="KW-0732">Signal</keyword>
<keyword evidence="1" id="KW-0472">Membrane</keyword>
<evidence type="ECO:0000256" key="1">
    <source>
        <dbReference type="SAM" id="Phobius"/>
    </source>
</evidence>
<reference evidence="3 4" key="2">
    <citation type="submission" date="2019-01" db="EMBL/GenBank/DDBJ databases">
        <title>The decoding of complex shrimp genome reveals the adaptation for benthos swimmer, frequently molting mechanism and breeding impact on genome.</title>
        <authorList>
            <person name="Sun Y."/>
            <person name="Gao Y."/>
            <person name="Yu Y."/>
        </authorList>
    </citation>
    <scope>NUCLEOTIDE SEQUENCE [LARGE SCALE GENOMIC DNA]</scope>
    <source>
        <tissue evidence="3">Muscle</tissue>
    </source>
</reference>
<feature type="transmembrane region" description="Helical" evidence="1">
    <location>
        <begin position="28"/>
        <end position="49"/>
    </location>
</feature>